<feature type="chain" id="PRO_5029672574" evidence="1">
    <location>
        <begin position="25"/>
        <end position="863"/>
    </location>
</feature>
<dbReference type="AlphaFoldDB" id="A0A7J7BU60"/>
<dbReference type="InterPro" id="IPR036195">
    <property type="entry name" value="AbfB_ABD_sf"/>
</dbReference>
<dbReference type="Gene3D" id="2.80.10.50">
    <property type="match status" value="1"/>
</dbReference>
<dbReference type="SUPFAM" id="SSF48208">
    <property type="entry name" value="Six-hairpin glycosidases"/>
    <property type="match status" value="1"/>
</dbReference>
<dbReference type="GO" id="GO:0046556">
    <property type="term" value="F:alpha-L-arabinofuranosidase activity"/>
    <property type="evidence" value="ECO:0007669"/>
    <property type="project" value="InterPro"/>
</dbReference>
<comment type="caution">
    <text evidence="4">The sequence shown here is derived from an EMBL/GenBank/DDBJ whole genome shotgun (WGS) entry which is preliminary data.</text>
</comment>
<dbReference type="InParanoid" id="A0A7J7BU60"/>
<dbReference type="FunCoup" id="A0A7J7BU60">
    <property type="interactions" value="22"/>
</dbReference>
<dbReference type="InterPro" id="IPR049046">
    <property type="entry name" value="Beta-AFase-like_GH127_middle"/>
</dbReference>
<dbReference type="Pfam" id="PF20736">
    <property type="entry name" value="Glyco_hydro127M"/>
    <property type="match status" value="1"/>
</dbReference>
<name>A0A7J7BU60_TRIWF</name>
<dbReference type="EMBL" id="JAAARO010000023">
    <property type="protein sequence ID" value="KAF5725490.1"/>
    <property type="molecule type" value="Genomic_DNA"/>
</dbReference>
<dbReference type="Pfam" id="PF07944">
    <property type="entry name" value="Beta-AFase-like_GH127_cat"/>
    <property type="match status" value="1"/>
</dbReference>
<dbReference type="GO" id="GO:0046373">
    <property type="term" value="P:L-arabinose metabolic process"/>
    <property type="evidence" value="ECO:0007669"/>
    <property type="project" value="InterPro"/>
</dbReference>
<feature type="signal peptide" evidence="1">
    <location>
        <begin position="1"/>
        <end position="24"/>
    </location>
</feature>
<dbReference type="PANTHER" id="PTHR31151">
    <property type="entry name" value="PROLINE-TRNA LIGASE (DUF1680)"/>
    <property type="match status" value="1"/>
</dbReference>
<keyword evidence="1" id="KW-0732">Signal</keyword>
<organism evidence="4 5">
    <name type="scientific">Tripterygium wilfordii</name>
    <name type="common">Thunder God vine</name>
    <dbReference type="NCBI Taxonomy" id="458696"/>
    <lineage>
        <taxon>Eukaryota</taxon>
        <taxon>Viridiplantae</taxon>
        <taxon>Streptophyta</taxon>
        <taxon>Embryophyta</taxon>
        <taxon>Tracheophyta</taxon>
        <taxon>Spermatophyta</taxon>
        <taxon>Magnoliopsida</taxon>
        <taxon>eudicotyledons</taxon>
        <taxon>Gunneridae</taxon>
        <taxon>Pentapetalae</taxon>
        <taxon>rosids</taxon>
        <taxon>fabids</taxon>
        <taxon>Celastrales</taxon>
        <taxon>Celastraceae</taxon>
        <taxon>Tripterygium</taxon>
    </lineage>
</organism>
<dbReference type="PANTHER" id="PTHR31151:SF0">
    <property type="entry name" value="PROLINE-TRNA LIGASE (DUF1680)"/>
    <property type="match status" value="1"/>
</dbReference>
<evidence type="ECO:0000256" key="1">
    <source>
        <dbReference type="SAM" id="SignalP"/>
    </source>
</evidence>
<dbReference type="Proteomes" id="UP000593562">
    <property type="component" value="Unassembled WGS sequence"/>
</dbReference>
<evidence type="ECO:0000259" key="3">
    <source>
        <dbReference type="Pfam" id="PF20736"/>
    </source>
</evidence>
<feature type="domain" description="Non-reducing end beta-L-arabinofuranosidase-like GH127 middle" evidence="3">
    <location>
        <begin position="507"/>
        <end position="607"/>
    </location>
</feature>
<dbReference type="InterPro" id="IPR008928">
    <property type="entry name" value="6-hairpin_glycosidase_sf"/>
</dbReference>
<sequence>MKLFESSKLLVTILFLGLCGHALAKECTNTPTQLSSHTFRYELLASHNESLKEQMFEHYHLTPTDDSVWFNLLPRKMLREEDEFEWAMMYKNIKNQGFKPPENFLNEVSLHSVRLDPSSIHWQAQQTNLEYLLMLDVDRLVWSFRKTAGLPTPNTPYEGWEAKDCELRGHFVGHYLSASAQMWASTHNDALKEKMSAVVSALFECQNKMDNGYLSAFPSEQFDRFEAIMPVWAPYYTIHKIFAGLLDQHAFAYNPQALKMATWMAEYFYNRVQNVIANYSVERHYTSLNEETGGMNDVLYRLFSITGDPKHLLLAHLFDKPCFLGVLAVEADDISGFHTNTHIPIVIGTQRRYEVTGDPLYKEVGKFFMDIVNSSHSYATGGTSVGEFWRDPKRLANTLQSENEESCTTYNMLKVSRHLFRWTKEMAYADYYERALTNGVLGIQRGTDPGVMIYMLPMAPGGSKAKSYHRWGTPFDSFWCCYGTGIESFSKLGDSIYFEEEGETPALYIIQYISSSFDWTSGKIMLNQKVGPVVSWDPYLRVTFTISANKGAGQSSTLNLRIPIWSHSDGAKAAVNADNLELPAPGNFLTVTRKWSTGDELTLQLPINLRTETIKDDRDQYASLKAILYGPYLLAGHSHGDWDIKTGSDTSLSDWLTPVPADYNDNLFSFSQDTGKTTFVLTNSNQTITMETSPESGTDSSIHATFRVIVKDSSASPVSGNKVAIGKSVMLEPIDFPGFLVLSQGEDENLVVADPASSKGSSVYQLVEGLDGNEGAVSLESESNKGCFVYSGGSYNSGISLKLRCQSSEAEINREAASFKMSKGLSEYHSISFVAKGAKRNFLLEPLLSLRDESYTLYFDIQT</sequence>
<gene>
    <name evidence="4" type="ORF">HS088_TW23G00212</name>
</gene>
<evidence type="ECO:0000313" key="5">
    <source>
        <dbReference type="Proteomes" id="UP000593562"/>
    </source>
</evidence>
<accession>A0A7J7BU60</accession>
<reference evidence="4 5" key="1">
    <citation type="journal article" date="2020" name="Nat. Commun.">
        <title>Genome of Tripterygium wilfordii and identification of cytochrome P450 involved in triptolide biosynthesis.</title>
        <authorList>
            <person name="Tu L."/>
            <person name="Su P."/>
            <person name="Zhang Z."/>
            <person name="Gao L."/>
            <person name="Wang J."/>
            <person name="Hu T."/>
            <person name="Zhou J."/>
            <person name="Zhang Y."/>
            <person name="Zhao Y."/>
            <person name="Liu Y."/>
            <person name="Song Y."/>
            <person name="Tong Y."/>
            <person name="Lu Y."/>
            <person name="Yang J."/>
            <person name="Xu C."/>
            <person name="Jia M."/>
            <person name="Peters R.J."/>
            <person name="Huang L."/>
            <person name="Gao W."/>
        </authorList>
    </citation>
    <scope>NUCLEOTIDE SEQUENCE [LARGE SCALE GENOMIC DNA]</scope>
    <source>
        <strain evidence="5">cv. XIE 37</strain>
        <tissue evidence="4">Leaf</tissue>
    </source>
</reference>
<protein>
    <submittedName>
        <fullName evidence="4">Uncharacterized protein</fullName>
    </submittedName>
</protein>
<dbReference type="InterPro" id="IPR012878">
    <property type="entry name" value="Beta-AFase-like_GH127_cat"/>
</dbReference>
<evidence type="ECO:0000313" key="4">
    <source>
        <dbReference type="EMBL" id="KAF5725490.1"/>
    </source>
</evidence>
<dbReference type="OrthoDB" id="5358475at2759"/>
<evidence type="ECO:0000259" key="2">
    <source>
        <dbReference type="Pfam" id="PF07944"/>
    </source>
</evidence>
<dbReference type="SUPFAM" id="SSF110221">
    <property type="entry name" value="AbfB domain"/>
    <property type="match status" value="1"/>
</dbReference>
<feature type="domain" description="Non-reducing end beta-L-arabinofuranosidase-like GH127 catalytic" evidence="2">
    <location>
        <begin position="112"/>
        <end position="494"/>
    </location>
</feature>
<proteinExistence type="predicted"/>
<keyword evidence="5" id="KW-1185">Reference proteome</keyword>